<dbReference type="KEGG" id="tps:THAPSDRAFT_5004"/>
<evidence type="ECO:0000313" key="2">
    <source>
        <dbReference type="EMBL" id="EED92253.1"/>
    </source>
</evidence>
<name>B8C1P4_THAPS</name>
<reference evidence="2 3" key="2">
    <citation type="journal article" date="2008" name="Nature">
        <title>The Phaeodactylum genome reveals the evolutionary history of diatom genomes.</title>
        <authorList>
            <person name="Bowler C."/>
            <person name="Allen A.E."/>
            <person name="Badger J.H."/>
            <person name="Grimwood J."/>
            <person name="Jabbari K."/>
            <person name="Kuo A."/>
            <person name="Maheswari U."/>
            <person name="Martens C."/>
            <person name="Maumus F."/>
            <person name="Otillar R.P."/>
            <person name="Rayko E."/>
            <person name="Salamov A."/>
            <person name="Vandepoele K."/>
            <person name="Beszteri B."/>
            <person name="Gruber A."/>
            <person name="Heijde M."/>
            <person name="Katinka M."/>
            <person name="Mock T."/>
            <person name="Valentin K."/>
            <person name="Verret F."/>
            <person name="Berges J.A."/>
            <person name="Brownlee C."/>
            <person name="Cadoret J.P."/>
            <person name="Chiovitti A."/>
            <person name="Choi C.J."/>
            <person name="Coesel S."/>
            <person name="De Martino A."/>
            <person name="Detter J.C."/>
            <person name="Durkin C."/>
            <person name="Falciatore A."/>
            <person name="Fournet J."/>
            <person name="Haruta M."/>
            <person name="Huysman M.J."/>
            <person name="Jenkins B.D."/>
            <person name="Jiroutova K."/>
            <person name="Jorgensen R.E."/>
            <person name="Joubert Y."/>
            <person name="Kaplan A."/>
            <person name="Kroger N."/>
            <person name="Kroth P.G."/>
            <person name="La Roche J."/>
            <person name="Lindquist E."/>
            <person name="Lommer M."/>
            <person name="Martin-Jezequel V."/>
            <person name="Lopez P.J."/>
            <person name="Lucas S."/>
            <person name="Mangogna M."/>
            <person name="McGinnis K."/>
            <person name="Medlin L.K."/>
            <person name="Montsant A."/>
            <person name="Oudot-Le Secq M.P."/>
            <person name="Napoli C."/>
            <person name="Obornik M."/>
            <person name="Parker M.S."/>
            <person name="Petit J.L."/>
            <person name="Porcel B.M."/>
            <person name="Poulsen N."/>
            <person name="Robison M."/>
            <person name="Rychlewski L."/>
            <person name="Rynearson T.A."/>
            <person name="Schmutz J."/>
            <person name="Shapiro H."/>
            <person name="Siaut M."/>
            <person name="Stanley M."/>
            <person name="Sussman M.R."/>
            <person name="Taylor A.R."/>
            <person name="Vardi A."/>
            <person name="von Dassow P."/>
            <person name="Vyverman W."/>
            <person name="Willis A."/>
            <person name="Wyrwicz L.S."/>
            <person name="Rokhsar D.S."/>
            <person name="Weissenbach J."/>
            <person name="Armbrust E.V."/>
            <person name="Green B.R."/>
            <person name="Van de Peer Y."/>
            <person name="Grigoriev I.V."/>
        </authorList>
    </citation>
    <scope>NUCLEOTIDE SEQUENCE [LARGE SCALE GENOMIC DNA]</scope>
    <source>
        <strain evidence="2 3">CCMP1335</strain>
    </source>
</reference>
<keyword evidence="3" id="KW-1185">Reference proteome</keyword>
<reference evidence="2 3" key="1">
    <citation type="journal article" date="2004" name="Science">
        <title>The genome of the diatom Thalassiosira pseudonana: ecology, evolution, and metabolism.</title>
        <authorList>
            <person name="Armbrust E.V."/>
            <person name="Berges J.A."/>
            <person name="Bowler C."/>
            <person name="Green B.R."/>
            <person name="Martinez D."/>
            <person name="Putnam N.H."/>
            <person name="Zhou S."/>
            <person name="Allen A.E."/>
            <person name="Apt K.E."/>
            <person name="Bechner M."/>
            <person name="Brzezinski M.A."/>
            <person name="Chaal B.K."/>
            <person name="Chiovitti A."/>
            <person name="Davis A.K."/>
            <person name="Demarest M.S."/>
            <person name="Detter J.C."/>
            <person name="Glavina T."/>
            <person name="Goodstein D."/>
            <person name="Hadi M.Z."/>
            <person name="Hellsten U."/>
            <person name="Hildebrand M."/>
            <person name="Jenkins B.D."/>
            <person name="Jurka J."/>
            <person name="Kapitonov V.V."/>
            <person name="Kroger N."/>
            <person name="Lau W.W."/>
            <person name="Lane T.W."/>
            <person name="Larimer F.W."/>
            <person name="Lippmeier J.C."/>
            <person name="Lucas S."/>
            <person name="Medina M."/>
            <person name="Montsant A."/>
            <person name="Obornik M."/>
            <person name="Parker M.S."/>
            <person name="Palenik B."/>
            <person name="Pazour G.J."/>
            <person name="Richardson P.M."/>
            <person name="Rynearson T.A."/>
            <person name="Saito M.A."/>
            <person name="Schwartz D.C."/>
            <person name="Thamatrakoln K."/>
            <person name="Valentin K."/>
            <person name="Vardi A."/>
            <person name="Wilkerson F.P."/>
            <person name="Rokhsar D.S."/>
        </authorList>
    </citation>
    <scope>NUCLEOTIDE SEQUENCE [LARGE SCALE GENOMIC DNA]</scope>
    <source>
        <strain evidence="2 3">CCMP1335</strain>
    </source>
</reference>
<proteinExistence type="predicted"/>
<sequence length="120" mass="13325">MMMSSVLTSTVLRHQRHHLVKPLSLSPLLLPSITTTPPPPSSSSNYSTSTTLHARPGSTNNHADRNPKIKITLEQLRMAARGSGRRAPICHEAQERVMNSLEAAKYEIHQGVRQMPRGIR</sequence>
<dbReference type="AlphaFoldDB" id="B8C1P4"/>
<dbReference type="EMBL" id="CM000642">
    <property type="protein sequence ID" value="EED92253.1"/>
    <property type="molecule type" value="Genomic_DNA"/>
</dbReference>
<dbReference type="HOGENOM" id="CLU_2054418_0_0_1"/>
<evidence type="ECO:0000313" key="3">
    <source>
        <dbReference type="Proteomes" id="UP000001449"/>
    </source>
</evidence>
<feature type="compositionally biased region" description="Low complexity" evidence="1">
    <location>
        <begin position="25"/>
        <end position="35"/>
    </location>
</feature>
<evidence type="ECO:0000256" key="1">
    <source>
        <dbReference type="SAM" id="MobiDB-lite"/>
    </source>
</evidence>
<dbReference type="InParanoid" id="B8C1P4"/>
<protein>
    <submittedName>
        <fullName evidence="2">Uncharacterized protein</fullName>
    </submittedName>
</protein>
<accession>B8C1P4</accession>
<dbReference type="GeneID" id="7448452"/>
<feature type="compositionally biased region" description="Low complexity" evidence="1">
    <location>
        <begin position="42"/>
        <end position="52"/>
    </location>
</feature>
<gene>
    <name evidence="2" type="ORF">THAPSDRAFT_5004</name>
</gene>
<organism evidence="2 3">
    <name type="scientific">Thalassiosira pseudonana</name>
    <name type="common">Marine diatom</name>
    <name type="synonym">Cyclotella nana</name>
    <dbReference type="NCBI Taxonomy" id="35128"/>
    <lineage>
        <taxon>Eukaryota</taxon>
        <taxon>Sar</taxon>
        <taxon>Stramenopiles</taxon>
        <taxon>Ochrophyta</taxon>
        <taxon>Bacillariophyta</taxon>
        <taxon>Coscinodiscophyceae</taxon>
        <taxon>Thalassiosirophycidae</taxon>
        <taxon>Thalassiosirales</taxon>
        <taxon>Thalassiosiraceae</taxon>
        <taxon>Thalassiosira</taxon>
    </lineage>
</organism>
<dbReference type="RefSeq" id="XP_002290501.1">
    <property type="nucleotide sequence ID" value="XM_002290465.1"/>
</dbReference>
<feature type="region of interest" description="Disordered" evidence="1">
    <location>
        <begin position="25"/>
        <end position="68"/>
    </location>
</feature>
<dbReference type="Proteomes" id="UP000001449">
    <property type="component" value="Chromosome 5"/>
</dbReference>
<dbReference type="PaxDb" id="35128-Thaps5004"/>